<sequence length="236" mass="27758">MKNIYLKALWVLSLIVFANTCKAQIKANQFNSWWYYSGTYQFNERFSTNLLYAWSRHDFVKEWQISKLGLSGNYNLSKNFGVGLSYEWAIIFPYGELPVPEKRVEHRFLERFYFRDKVGKFSIGSTIEMEQFFRNGEFLQRARLRAGFRFPLLRNDESRQLLGMSFFELIFIAMGGGQEATLTQNRIYGGFDIALSKNLTLGLGYLNQYIIIRPEIIENDHTLLVGLFHRISFKKD</sequence>
<name>A0A7H9AMW9_9FLAO</name>
<evidence type="ECO:0000256" key="1">
    <source>
        <dbReference type="SAM" id="SignalP"/>
    </source>
</evidence>
<protein>
    <submittedName>
        <fullName evidence="2">DUF2490 domain-containing protein</fullName>
    </submittedName>
</protein>
<keyword evidence="3" id="KW-1185">Reference proteome</keyword>
<reference evidence="2 3" key="1">
    <citation type="journal article" date="2006" name="Int. J. Syst. Evol. Microbiol.">
        <title>Costertonia aggregata gen. nov., sp. nov., a mesophilic marine bacterium of the family Flavobacteriaceae, isolated from a mature biofilm.</title>
        <authorList>
            <person name="Kwon K.K."/>
            <person name="Lee Y.K."/>
            <person name="Lee H.K."/>
        </authorList>
    </citation>
    <scope>NUCLEOTIDE SEQUENCE [LARGE SCALE GENOMIC DNA]</scope>
    <source>
        <strain evidence="2 3">KCCM 42265</strain>
    </source>
</reference>
<feature type="chain" id="PRO_5028826686" evidence="1">
    <location>
        <begin position="24"/>
        <end position="236"/>
    </location>
</feature>
<keyword evidence="1" id="KW-0732">Signal</keyword>
<dbReference type="InterPro" id="IPR019619">
    <property type="entry name" value="DUF2490"/>
</dbReference>
<evidence type="ECO:0000313" key="3">
    <source>
        <dbReference type="Proteomes" id="UP000509302"/>
    </source>
</evidence>
<organism evidence="2 3">
    <name type="scientific">Costertonia aggregata</name>
    <dbReference type="NCBI Taxonomy" id="343403"/>
    <lineage>
        <taxon>Bacteria</taxon>
        <taxon>Pseudomonadati</taxon>
        <taxon>Bacteroidota</taxon>
        <taxon>Flavobacteriia</taxon>
        <taxon>Flavobacteriales</taxon>
        <taxon>Flavobacteriaceae</taxon>
        <taxon>Costertonia</taxon>
    </lineage>
</organism>
<dbReference type="RefSeq" id="WP_179241076.1">
    <property type="nucleotide sequence ID" value="NZ_CP058595.1"/>
</dbReference>
<proteinExistence type="predicted"/>
<accession>A0A7H9AMW9</accession>
<dbReference type="Proteomes" id="UP000509302">
    <property type="component" value="Chromosome"/>
</dbReference>
<dbReference type="AlphaFoldDB" id="A0A7H9AMW9"/>
<feature type="signal peptide" evidence="1">
    <location>
        <begin position="1"/>
        <end position="23"/>
    </location>
</feature>
<dbReference type="KEGG" id="cagg:HYG79_05065"/>
<dbReference type="EMBL" id="CP058595">
    <property type="protein sequence ID" value="QLG44744.1"/>
    <property type="molecule type" value="Genomic_DNA"/>
</dbReference>
<evidence type="ECO:0000313" key="2">
    <source>
        <dbReference type="EMBL" id="QLG44744.1"/>
    </source>
</evidence>
<dbReference type="Pfam" id="PF10677">
    <property type="entry name" value="DUF2490"/>
    <property type="match status" value="1"/>
</dbReference>
<gene>
    <name evidence="2" type="ORF">HYG79_05065</name>
</gene>